<dbReference type="OrthoDB" id="9803914at2"/>
<evidence type="ECO:0000313" key="9">
    <source>
        <dbReference type="Proteomes" id="UP000310541"/>
    </source>
</evidence>
<sequence length="307" mass="35547">MIHITNNLKLFSWNVRQGGGKRIEKQLNLMSELQPDLVALQEMTTKNIDQYTQALNEIGLHHIIDTFTLSNDPSTLSGPRKNGLLIASKWSLEILNDFVIPWEERVLGVKVDSPFGHIELYNSHVPPGSSNGWVKIDTFKGIFNKLARDSDNHRILCGDFNSPQLEMKDGEIITWGQTLHTDGSWRTTNKSIEWDAGERSVLEHLSDYDLEDVYRSLYGFAKSDYSFILKRKDKVFPRRFDHCFASERLKPLSFKYLHTYREQKLSDHSPIIVIFQPNHPGTKHDEEMKMKSDKFSYSEGEFKVLKE</sequence>
<dbReference type="AlphaFoldDB" id="A0A4U1MJU8"/>
<feature type="site" description="Interaction with DNA substrate" evidence="6">
    <location>
        <position position="268"/>
    </location>
</feature>
<dbReference type="SUPFAM" id="SSF56219">
    <property type="entry name" value="DNase I-like"/>
    <property type="match status" value="1"/>
</dbReference>
<reference evidence="8 9" key="1">
    <citation type="submission" date="2019-04" db="EMBL/GenBank/DDBJ databases">
        <title>Genome sequence of Bacillus hwajinpoensis strain Y2.</title>
        <authorList>
            <person name="Fair J.L."/>
            <person name="Maclea K.S."/>
        </authorList>
    </citation>
    <scope>NUCLEOTIDE SEQUENCE [LARGE SCALE GENOMIC DNA]</scope>
    <source>
        <strain evidence="8 9">Y2</strain>
    </source>
</reference>
<keyword evidence="4 5" id="KW-0460">Magnesium</keyword>
<evidence type="ECO:0000256" key="5">
    <source>
        <dbReference type="PIRSR" id="PIRSR604808-2"/>
    </source>
</evidence>
<dbReference type="GO" id="GO:0046872">
    <property type="term" value="F:metal ion binding"/>
    <property type="evidence" value="ECO:0007669"/>
    <property type="project" value="UniProtKB-KW"/>
</dbReference>
<dbReference type="InterPro" id="IPR036691">
    <property type="entry name" value="Endo/exonu/phosph_ase_sf"/>
</dbReference>
<evidence type="ECO:0000256" key="3">
    <source>
        <dbReference type="ARBA" id="ARBA00022801"/>
    </source>
</evidence>
<dbReference type="GO" id="GO:0003906">
    <property type="term" value="F:DNA-(apurinic or apyrimidinic site) endonuclease activity"/>
    <property type="evidence" value="ECO:0007669"/>
    <property type="project" value="TreeGrafter"/>
</dbReference>
<dbReference type="GO" id="GO:0008081">
    <property type="term" value="F:phosphoric diester hydrolase activity"/>
    <property type="evidence" value="ECO:0007669"/>
    <property type="project" value="TreeGrafter"/>
</dbReference>
<feature type="site" description="Transition state stabilizer" evidence="6">
    <location>
        <position position="161"/>
    </location>
</feature>
<protein>
    <recommendedName>
        <fullName evidence="7">Endonuclease/exonuclease/phosphatase domain-containing protein</fullName>
    </recommendedName>
</protein>
<evidence type="ECO:0000256" key="6">
    <source>
        <dbReference type="PIRSR" id="PIRSR604808-3"/>
    </source>
</evidence>
<dbReference type="PANTHER" id="PTHR22748:SF6">
    <property type="entry name" value="DNA-(APURINIC OR APYRIMIDINIC SITE) ENDONUCLEASE"/>
    <property type="match status" value="1"/>
</dbReference>
<comment type="caution">
    <text evidence="8">The sequence shown here is derived from an EMBL/GenBank/DDBJ whole genome shotgun (WGS) entry which is preliminary data.</text>
</comment>
<dbReference type="Gene3D" id="3.60.10.10">
    <property type="entry name" value="Endonuclease/exonuclease/phosphatase"/>
    <property type="match status" value="1"/>
</dbReference>
<keyword evidence="2 5" id="KW-0479">Metal-binding</keyword>
<proteinExistence type="inferred from homology"/>
<feature type="binding site" evidence="5">
    <location>
        <position position="161"/>
    </location>
    <ligand>
        <name>Mg(2+)</name>
        <dbReference type="ChEBI" id="CHEBI:18420"/>
        <label>1</label>
    </ligand>
</feature>
<evidence type="ECO:0000259" key="7">
    <source>
        <dbReference type="Pfam" id="PF03372"/>
    </source>
</evidence>
<feature type="site" description="Important for catalytic activity" evidence="6">
    <location>
        <position position="241"/>
    </location>
</feature>
<keyword evidence="3" id="KW-0378">Hydrolase</keyword>
<feature type="domain" description="Endonuclease/exonuclease/phosphatase" evidence="7">
    <location>
        <begin position="12"/>
        <end position="268"/>
    </location>
</feature>
<dbReference type="RefSeq" id="WP_136946870.1">
    <property type="nucleotide sequence ID" value="NZ_SWFM01000002.1"/>
</dbReference>
<evidence type="ECO:0000256" key="4">
    <source>
        <dbReference type="ARBA" id="ARBA00022842"/>
    </source>
</evidence>
<dbReference type="GO" id="GO:0006284">
    <property type="term" value="P:base-excision repair"/>
    <property type="evidence" value="ECO:0007669"/>
    <property type="project" value="TreeGrafter"/>
</dbReference>
<evidence type="ECO:0000313" key="8">
    <source>
        <dbReference type="EMBL" id="TKD70796.1"/>
    </source>
</evidence>
<feature type="binding site" evidence="5">
    <location>
        <position position="268"/>
    </location>
    <ligand>
        <name>Mg(2+)</name>
        <dbReference type="ChEBI" id="CHEBI:18420"/>
        <label>1</label>
    </ligand>
</feature>
<accession>A0A4U1MJU8</accession>
<dbReference type="GO" id="GO:0008311">
    <property type="term" value="F:double-stranded DNA 3'-5' DNA exonuclease activity"/>
    <property type="evidence" value="ECO:0007669"/>
    <property type="project" value="TreeGrafter"/>
</dbReference>
<name>A0A4U1MJU8_9BACL</name>
<feature type="binding site" evidence="5">
    <location>
        <position position="14"/>
    </location>
    <ligand>
        <name>Mg(2+)</name>
        <dbReference type="ChEBI" id="CHEBI:18420"/>
        <label>1</label>
    </ligand>
</feature>
<feature type="binding site" evidence="5">
    <location>
        <position position="42"/>
    </location>
    <ligand>
        <name>Mg(2+)</name>
        <dbReference type="ChEBI" id="CHEBI:18420"/>
        <label>1</label>
    </ligand>
</feature>
<dbReference type="Proteomes" id="UP000310541">
    <property type="component" value="Unassembled WGS sequence"/>
</dbReference>
<dbReference type="InterPro" id="IPR004808">
    <property type="entry name" value="AP_endonuc_1"/>
</dbReference>
<dbReference type="PANTHER" id="PTHR22748">
    <property type="entry name" value="AP ENDONUCLEASE"/>
    <property type="match status" value="1"/>
</dbReference>
<gene>
    <name evidence="8" type="ORF">FBF83_09285</name>
</gene>
<organism evidence="8 9">
    <name type="scientific">Guptibacillus hwajinpoensis</name>
    <dbReference type="NCBI Taxonomy" id="208199"/>
    <lineage>
        <taxon>Bacteria</taxon>
        <taxon>Bacillati</taxon>
        <taxon>Bacillota</taxon>
        <taxon>Bacilli</taxon>
        <taxon>Bacillales</taxon>
        <taxon>Guptibacillaceae</taxon>
        <taxon>Guptibacillus</taxon>
    </lineage>
</organism>
<evidence type="ECO:0000256" key="2">
    <source>
        <dbReference type="ARBA" id="ARBA00022723"/>
    </source>
</evidence>
<comment type="cofactor">
    <cofactor evidence="5">
        <name>Mg(2+)</name>
        <dbReference type="ChEBI" id="CHEBI:18420"/>
    </cofactor>
    <cofactor evidence="5">
        <name>Mn(2+)</name>
        <dbReference type="ChEBI" id="CHEBI:29035"/>
    </cofactor>
    <text evidence="5">Probably binds two magnesium or manganese ions per subunit.</text>
</comment>
<dbReference type="InterPro" id="IPR005135">
    <property type="entry name" value="Endo/exonuclease/phosphatase"/>
</dbReference>
<feature type="binding site" evidence="5">
    <location>
        <position position="267"/>
    </location>
    <ligand>
        <name>Mg(2+)</name>
        <dbReference type="ChEBI" id="CHEBI:18420"/>
        <label>1</label>
    </ligand>
</feature>
<feature type="binding site" evidence="5">
    <location>
        <position position="159"/>
    </location>
    <ligand>
        <name>Mg(2+)</name>
        <dbReference type="ChEBI" id="CHEBI:18420"/>
        <label>1</label>
    </ligand>
</feature>
<comment type="similarity">
    <text evidence="1">Belongs to the DNA repair enzymes AP/ExoA family.</text>
</comment>
<dbReference type="Pfam" id="PF03372">
    <property type="entry name" value="Exo_endo_phos"/>
    <property type="match status" value="1"/>
</dbReference>
<keyword evidence="5" id="KW-0464">Manganese</keyword>
<evidence type="ECO:0000256" key="1">
    <source>
        <dbReference type="ARBA" id="ARBA00007092"/>
    </source>
</evidence>
<dbReference type="EMBL" id="SWFM01000002">
    <property type="protein sequence ID" value="TKD70796.1"/>
    <property type="molecule type" value="Genomic_DNA"/>
</dbReference>